<protein>
    <submittedName>
        <fullName evidence="2">Uncharacterized protein</fullName>
    </submittedName>
</protein>
<organism evidence="2 3">
    <name type="scientific">Streptomyces kebangsaanensis</name>
    <dbReference type="NCBI Taxonomy" id="864058"/>
    <lineage>
        <taxon>Bacteria</taxon>
        <taxon>Bacillati</taxon>
        <taxon>Actinomycetota</taxon>
        <taxon>Actinomycetes</taxon>
        <taxon>Kitasatosporales</taxon>
        <taxon>Streptomycetaceae</taxon>
        <taxon>Streptomyces</taxon>
    </lineage>
</organism>
<dbReference type="RefSeq" id="WP_388352592.1">
    <property type="nucleotide sequence ID" value="NZ_JBIAFJ010000038.1"/>
</dbReference>
<sequence>MADQRQHENRFRFTTSRHRVPTAAAPAPAKDVGQALGRSGGIRDLAVRSHGRVVLPPGPAPTASAGFQPFSGGLVTAAEEVRPALMAGWAPAVP</sequence>
<comment type="caution">
    <text evidence="2">The sequence shown here is derived from an EMBL/GenBank/DDBJ whole genome shotgun (WGS) entry which is preliminary data.</text>
</comment>
<name>A0ABW6L0L2_9ACTN</name>
<evidence type="ECO:0000313" key="3">
    <source>
        <dbReference type="Proteomes" id="UP001601197"/>
    </source>
</evidence>
<reference evidence="2 3" key="1">
    <citation type="submission" date="2024-10" db="EMBL/GenBank/DDBJ databases">
        <title>The Natural Products Discovery Center: Release of the First 8490 Sequenced Strains for Exploring Actinobacteria Biosynthetic Diversity.</title>
        <authorList>
            <person name="Kalkreuter E."/>
            <person name="Kautsar S.A."/>
            <person name="Yang D."/>
            <person name="Bader C.D."/>
            <person name="Teijaro C.N."/>
            <person name="Fluegel L."/>
            <person name="Davis C.M."/>
            <person name="Simpson J.R."/>
            <person name="Lauterbach L."/>
            <person name="Steele A.D."/>
            <person name="Gui C."/>
            <person name="Meng S."/>
            <person name="Li G."/>
            <person name="Viehrig K."/>
            <person name="Ye F."/>
            <person name="Su P."/>
            <person name="Kiefer A.F."/>
            <person name="Nichols A."/>
            <person name="Cepeda A.J."/>
            <person name="Yan W."/>
            <person name="Fan B."/>
            <person name="Jiang Y."/>
            <person name="Adhikari A."/>
            <person name="Zheng C.-J."/>
            <person name="Schuster L."/>
            <person name="Cowan T.M."/>
            <person name="Smanski M.J."/>
            <person name="Chevrette M.G."/>
            <person name="De Carvalho L.P.S."/>
            <person name="Shen B."/>
        </authorList>
    </citation>
    <scope>NUCLEOTIDE SEQUENCE [LARGE SCALE GENOMIC DNA]</scope>
    <source>
        <strain evidence="2 3">NPDC007147</strain>
    </source>
</reference>
<accession>A0ABW6L0L2</accession>
<keyword evidence="3" id="KW-1185">Reference proteome</keyword>
<dbReference type="Proteomes" id="UP001601197">
    <property type="component" value="Unassembled WGS sequence"/>
</dbReference>
<feature type="region of interest" description="Disordered" evidence="1">
    <location>
        <begin position="1"/>
        <end position="34"/>
    </location>
</feature>
<evidence type="ECO:0000313" key="2">
    <source>
        <dbReference type="EMBL" id="MFE9173651.1"/>
    </source>
</evidence>
<gene>
    <name evidence="2" type="ORF">ACFYNZ_30025</name>
</gene>
<feature type="compositionally biased region" description="Basic and acidic residues" evidence="1">
    <location>
        <begin position="1"/>
        <end position="11"/>
    </location>
</feature>
<dbReference type="EMBL" id="JBIAFJ010000038">
    <property type="protein sequence ID" value="MFE9173651.1"/>
    <property type="molecule type" value="Genomic_DNA"/>
</dbReference>
<evidence type="ECO:0000256" key="1">
    <source>
        <dbReference type="SAM" id="MobiDB-lite"/>
    </source>
</evidence>
<proteinExistence type="predicted"/>